<comment type="similarity">
    <text evidence="1 5">Belongs to the acylphosphatase family.</text>
</comment>
<dbReference type="GO" id="GO:0003998">
    <property type="term" value="F:acylphosphatase activity"/>
    <property type="evidence" value="ECO:0007669"/>
    <property type="project" value="UniProtKB-EC"/>
</dbReference>
<dbReference type="InterPro" id="IPR001792">
    <property type="entry name" value="Acylphosphatase-like_dom"/>
</dbReference>
<dbReference type="EMBL" id="MEVF01000021">
    <property type="protein sequence ID" value="OGC49477.1"/>
    <property type="molecule type" value="Genomic_DNA"/>
</dbReference>
<protein>
    <recommendedName>
        <fullName evidence="2 4">acylphosphatase</fullName>
        <ecNumber evidence="2 4">3.6.1.7</ecNumber>
    </recommendedName>
</protein>
<keyword evidence="4" id="KW-0378">Hydrolase</keyword>
<accession>A0A1F4UWY8</accession>
<dbReference type="PROSITE" id="PS00150">
    <property type="entry name" value="ACYLPHOSPHATASE_1"/>
    <property type="match status" value="1"/>
</dbReference>
<sequence length="89" mass="10224">MKHLNIKIHGFVQGVNFRFFIEQKAFELSIKGFVRNEPDGTVYVEAEAPEEVLNKFVEFCKRGPAFARIEKTEISGGKIENFNNFEILA</sequence>
<dbReference type="PANTHER" id="PTHR47268:SF4">
    <property type="entry name" value="ACYLPHOSPHATASE"/>
    <property type="match status" value="1"/>
</dbReference>
<evidence type="ECO:0000256" key="5">
    <source>
        <dbReference type="RuleBase" id="RU004168"/>
    </source>
</evidence>
<feature type="active site" evidence="4">
    <location>
        <position position="18"/>
    </location>
</feature>
<dbReference type="PANTHER" id="PTHR47268">
    <property type="entry name" value="ACYLPHOSPHATASE"/>
    <property type="match status" value="1"/>
</dbReference>
<dbReference type="EC" id="3.6.1.7" evidence="2 4"/>
<comment type="caution">
    <text evidence="7">The sequence shown here is derived from an EMBL/GenBank/DDBJ whole genome shotgun (WGS) entry which is preliminary data.</text>
</comment>
<evidence type="ECO:0000256" key="2">
    <source>
        <dbReference type="ARBA" id="ARBA00012150"/>
    </source>
</evidence>
<proteinExistence type="inferred from homology"/>
<feature type="active site" evidence="4">
    <location>
        <position position="36"/>
    </location>
</feature>
<evidence type="ECO:0000313" key="8">
    <source>
        <dbReference type="Proteomes" id="UP000177458"/>
    </source>
</evidence>
<comment type="catalytic activity">
    <reaction evidence="3 4">
        <text>an acyl phosphate + H2O = a carboxylate + phosphate + H(+)</text>
        <dbReference type="Rhea" id="RHEA:14965"/>
        <dbReference type="ChEBI" id="CHEBI:15377"/>
        <dbReference type="ChEBI" id="CHEBI:15378"/>
        <dbReference type="ChEBI" id="CHEBI:29067"/>
        <dbReference type="ChEBI" id="CHEBI:43474"/>
        <dbReference type="ChEBI" id="CHEBI:59918"/>
        <dbReference type="EC" id="3.6.1.7"/>
    </reaction>
</comment>
<organism evidence="7 8">
    <name type="scientific">candidate division WWE3 bacterium RIFCSPLOWO2_01_FULL_37_15</name>
    <dbReference type="NCBI Taxonomy" id="1802622"/>
    <lineage>
        <taxon>Bacteria</taxon>
        <taxon>Katanobacteria</taxon>
    </lineage>
</organism>
<evidence type="ECO:0000313" key="7">
    <source>
        <dbReference type="EMBL" id="OGC49477.1"/>
    </source>
</evidence>
<dbReference type="InterPro" id="IPR017968">
    <property type="entry name" value="Acylphosphatase_CS"/>
</dbReference>
<dbReference type="Gene3D" id="3.30.70.100">
    <property type="match status" value="1"/>
</dbReference>
<reference evidence="7 8" key="1">
    <citation type="journal article" date="2016" name="Nat. Commun.">
        <title>Thousands of microbial genomes shed light on interconnected biogeochemical processes in an aquifer system.</title>
        <authorList>
            <person name="Anantharaman K."/>
            <person name="Brown C.T."/>
            <person name="Hug L.A."/>
            <person name="Sharon I."/>
            <person name="Castelle C.J."/>
            <person name="Probst A.J."/>
            <person name="Thomas B.C."/>
            <person name="Singh A."/>
            <person name="Wilkins M.J."/>
            <person name="Karaoz U."/>
            <person name="Brodie E.L."/>
            <person name="Williams K.H."/>
            <person name="Hubbard S.S."/>
            <person name="Banfield J.F."/>
        </authorList>
    </citation>
    <scope>NUCLEOTIDE SEQUENCE [LARGE SCALE GENOMIC DNA]</scope>
</reference>
<dbReference type="PROSITE" id="PS51160">
    <property type="entry name" value="ACYLPHOSPHATASE_3"/>
    <property type="match status" value="1"/>
</dbReference>
<dbReference type="AlphaFoldDB" id="A0A1F4UWY8"/>
<evidence type="ECO:0000259" key="6">
    <source>
        <dbReference type="PROSITE" id="PS51160"/>
    </source>
</evidence>
<evidence type="ECO:0000256" key="3">
    <source>
        <dbReference type="ARBA" id="ARBA00047645"/>
    </source>
</evidence>
<gene>
    <name evidence="7" type="ORF">A3A69_00770</name>
</gene>
<dbReference type="SUPFAM" id="SSF54975">
    <property type="entry name" value="Acylphosphatase/BLUF domain-like"/>
    <property type="match status" value="1"/>
</dbReference>
<dbReference type="InterPro" id="IPR036046">
    <property type="entry name" value="Acylphosphatase-like_dom_sf"/>
</dbReference>
<dbReference type="InterPro" id="IPR020456">
    <property type="entry name" value="Acylphosphatase"/>
</dbReference>
<evidence type="ECO:0000256" key="4">
    <source>
        <dbReference type="PROSITE-ProRule" id="PRU00520"/>
    </source>
</evidence>
<dbReference type="Pfam" id="PF00708">
    <property type="entry name" value="Acylphosphatase"/>
    <property type="match status" value="1"/>
</dbReference>
<dbReference type="Proteomes" id="UP000177458">
    <property type="component" value="Unassembled WGS sequence"/>
</dbReference>
<evidence type="ECO:0000256" key="1">
    <source>
        <dbReference type="ARBA" id="ARBA00005614"/>
    </source>
</evidence>
<feature type="domain" description="Acylphosphatase-like" evidence="6">
    <location>
        <begin position="3"/>
        <end position="89"/>
    </location>
</feature>
<name>A0A1F4UWY8_UNCKA</name>